<organism evidence="2 3">
    <name type="scientific">Penicillium atrosanguineum</name>
    <dbReference type="NCBI Taxonomy" id="1132637"/>
    <lineage>
        <taxon>Eukaryota</taxon>
        <taxon>Fungi</taxon>
        <taxon>Dikarya</taxon>
        <taxon>Ascomycota</taxon>
        <taxon>Pezizomycotina</taxon>
        <taxon>Eurotiomycetes</taxon>
        <taxon>Eurotiomycetidae</taxon>
        <taxon>Eurotiales</taxon>
        <taxon>Aspergillaceae</taxon>
        <taxon>Penicillium</taxon>
    </lineage>
</organism>
<dbReference type="PROSITE" id="PS51257">
    <property type="entry name" value="PROKAR_LIPOPROTEIN"/>
    <property type="match status" value="1"/>
</dbReference>
<keyword evidence="3" id="KW-1185">Reference proteome</keyword>
<dbReference type="Proteomes" id="UP001147746">
    <property type="component" value="Unassembled WGS sequence"/>
</dbReference>
<proteinExistence type="predicted"/>
<evidence type="ECO:0000256" key="1">
    <source>
        <dbReference type="SAM" id="MobiDB-lite"/>
    </source>
</evidence>
<protein>
    <submittedName>
        <fullName evidence="2">Uncharacterized protein</fullName>
    </submittedName>
</protein>
<feature type="compositionally biased region" description="Acidic residues" evidence="1">
    <location>
        <begin position="80"/>
        <end position="111"/>
    </location>
</feature>
<reference evidence="2" key="2">
    <citation type="journal article" date="2023" name="IMA Fungus">
        <title>Comparative genomic study of the Penicillium genus elucidates a diverse pangenome and 15 lateral gene transfer events.</title>
        <authorList>
            <person name="Petersen C."/>
            <person name="Sorensen T."/>
            <person name="Nielsen M.R."/>
            <person name="Sondergaard T.E."/>
            <person name="Sorensen J.L."/>
            <person name="Fitzpatrick D.A."/>
            <person name="Frisvad J.C."/>
            <person name="Nielsen K.L."/>
        </authorList>
    </citation>
    <scope>NUCLEOTIDE SEQUENCE</scope>
    <source>
        <strain evidence="2">IBT 21472</strain>
    </source>
</reference>
<sequence>MASRAIGLTIKIENTDQDTPNQTHVLASCREIKNAKDLITPSPIANQTRLCSEADGIFGYFGEVFGGEGKAVAAKRCDGDGDEGDDSDSDSEEEYESDGESDSDSDSDDEE</sequence>
<comment type="caution">
    <text evidence="2">The sequence shown here is derived from an EMBL/GenBank/DDBJ whole genome shotgun (WGS) entry which is preliminary data.</text>
</comment>
<dbReference type="EMBL" id="JAPZBO010000002">
    <property type="protein sequence ID" value="KAJ5323915.1"/>
    <property type="molecule type" value="Genomic_DNA"/>
</dbReference>
<evidence type="ECO:0000313" key="3">
    <source>
        <dbReference type="Proteomes" id="UP001147746"/>
    </source>
</evidence>
<feature type="region of interest" description="Disordered" evidence="1">
    <location>
        <begin position="74"/>
        <end position="111"/>
    </location>
</feature>
<reference evidence="2" key="1">
    <citation type="submission" date="2022-12" db="EMBL/GenBank/DDBJ databases">
        <authorList>
            <person name="Petersen C."/>
        </authorList>
    </citation>
    <scope>NUCLEOTIDE SEQUENCE</scope>
    <source>
        <strain evidence="2">IBT 21472</strain>
    </source>
</reference>
<name>A0A9W9U7Q3_9EURO</name>
<gene>
    <name evidence="2" type="ORF">N7476_002515</name>
</gene>
<evidence type="ECO:0000313" key="2">
    <source>
        <dbReference type="EMBL" id="KAJ5323915.1"/>
    </source>
</evidence>
<dbReference type="AlphaFoldDB" id="A0A9W9U7Q3"/>
<accession>A0A9W9U7Q3</accession>